<accession>A0A4R2HAX6</accession>
<evidence type="ECO:0000313" key="2">
    <source>
        <dbReference type="EMBL" id="TCO24739.1"/>
    </source>
</evidence>
<dbReference type="Pfam" id="PF18029">
    <property type="entry name" value="Glyoxalase_6"/>
    <property type="match status" value="1"/>
</dbReference>
<dbReference type="InterPro" id="IPR041581">
    <property type="entry name" value="Glyoxalase_6"/>
</dbReference>
<dbReference type="EMBL" id="SLWN01000008">
    <property type="protein sequence ID" value="TCO24739.1"/>
    <property type="molecule type" value="Genomic_DNA"/>
</dbReference>
<comment type="caution">
    <text evidence="2">The sequence shown here is derived from an EMBL/GenBank/DDBJ whole genome shotgun (WGS) entry which is preliminary data.</text>
</comment>
<evidence type="ECO:0000313" key="3">
    <source>
        <dbReference type="Proteomes" id="UP000294508"/>
    </source>
</evidence>
<dbReference type="InterPro" id="IPR029068">
    <property type="entry name" value="Glyas_Bleomycin-R_OHBP_Dase"/>
</dbReference>
<keyword evidence="3" id="KW-1185">Reference proteome</keyword>
<dbReference type="RefSeq" id="WP_132211552.1">
    <property type="nucleotide sequence ID" value="NZ_SLWN01000008.1"/>
</dbReference>
<sequence length="137" mass="15227">MDSPPRIRVGALTIMAARPRELGRFYSKLLNWPYIREEEPRPGEPPEAGYALVCPPEGVAEPALNFDYETNYRRPQWPAVEGEQTSTMHLDVGVDDLDAAVAWAIECGATLAAVQPRPTEHRVMIDPEGHPFCLCLG</sequence>
<gene>
    <name evidence="2" type="ORF">EV652_108274</name>
</gene>
<dbReference type="AlphaFoldDB" id="A0A4R2HAX6"/>
<name>A0A4R2HAX6_9ACTN</name>
<dbReference type="Proteomes" id="UP000294508">
    <property type="component" value="Unassembled WGS sequence"/>
</dbReference>
<dbReference type="Gene3D" id="3.10.180.10">
    <property type="entry name" value="2,3-Dihydroxybiphenyl 1,2-Dioxygenase, domain 1"/>
    <property type="match status" value="1"/>
</dbReference>
<dbReference type="OrthoDB" id="1645442at2"/>
<protein>
    <recommendedName>
        <fullName evidence="1">Glyoxalase-like domain-containing protein</fullName>
    </recommendedName>
</protein>
<dbReference type="PANTHER" id="PTHR35908">
    <property type="entry name" value="HYPOTHETICAL FUSION PROTEIN"/>
    <property type="match status" value="1"/>
</dbReference>
<feature type="domain" description="Glyoxalase-like" evidence="1">
    <location>
        <begin position="12"/>
        <end position="135"/>
    </location>
</feature>
<dbReference type="SUPFAM" id="SSF54593">
    <property type="entry name" value="Glyoxalase/Bleomycin resistance protein/Dihydroxybiphenyl dioxygenase"/>
    <property type="match status" value="1"/>
</dbReference>
<reference evidence="2 3" key="1">
    <citation type="journal article" date="2015" name="Stand. Genomic Sci.">
        <title>Genomic Encyclopedia of Bacterial and Archaeal Type Strains, Phase III: the genomes of soil and plant-associated and newly described type strains.</title>
        <authorList>
            <person name="Whitman W.B."/>
            <person name="Woyke T."/>
            <person name="Klenk H.P."/>
            <person name="Zhou Y."/>
            <person name="Lilburn T.G."/>
            <person name="Beck B.J."/>
            <person name="De Vos P."/>
            <person name="Vandamme P."/>
            <person name="Eisen J.A."/>
            <person name="Garrity G."/>
            <person name="Hugenholtz P."/>
            <person name="Kyrpides N.C."/>
        </authorList>
    </citation>
    <scope>NUCLEOTIDE SEQUENCE [LARGE SCALE GENOMIC DNA]</scope>
    <source>
        <strain evidence="2 3">VKM Ac-2572</strain>
    </source>
</reference>
<proteinExistence type="predicted"/>
<dbReference type="PANTHER" id="PTHR35908:SF1">
    <property type="entry name" value="CONSERVED PROTEIN"/>
    <property type="match status" value="1"/>
</dbReference>
<evidence type="ECO:0000259" key="1">
    <source>
        <dbReference type="Pfam" id="PF18029"/>
    </source>
</evidence>
<organism evidence="2 3">
    <name type="scientific">Kribbella steppae</name>
    <dbReference type="NCBI Taxonomy" id="2512223"/>
    <lineage>
        <taxon>Bacteria</taxon>
        <taxon>Bacillati</taxon>
        <taxon>Actinomycetota</taxon>
        <taxon>Actinomycetes</taxon>
        <taxon>Propionibacteriales</taxon>
        <taxon>Kribbellaceae</taxon>
        <taxon>Kribbella</taxon>
    </lineage>
</organism>